<gene>
    <name evidence="1" type="ORF">NUW58_g5225</name>
</gene>
<reference evidence="1" key="1">
    <citation type="submission" date="2022-10" db="EMBL/GenBank/DDBJ databases">
        <title>Genome Sequence of Xylaria curta.</title>
        <authorList>
            <person name="Buettner E."/>
        </authorList>
    </citation>
    <scope>NUCLEOTIDE SEQUENCE</scope>
    <source>
        <strain evidence="1">Babe10</strain>
    </source>
</reference>
<evidence type="ECO:0000313" key="2">
    <source>
        <dbReference type="Proteomes" id="UP001143856"/>
    </source>
</evidence>
<dbReference type="Proteomes" id="UP001143856">
    <property type="component" value="Unassembled WGS sequence"/>
</dbReference>
<dbReference type="EMBL" id="JAPDGR010001007">
    <property type="protein sequence ID" value="KAJ2986028.1"/>
    <property type="molecule type" value="Genomic_DNA"/>
</dbReference>
<keyword evidence="2" id="KW-1185">Reference proteome</keyword>
<accession>A0ACC1P3D6</accession>
<evidence type="ECO:0000313" key="1">
    <source>
        <dbReference type="EMBL" id="KAJ2986028.1"/>
    </source>
</evidence>
<name>A0ACC1P3D6_9PEZI</name>
<sequence>MEPDSIARTSHLERLPTELIRAILSQLSGLTALRCAILSCRLILNSFTGSSSAIATRVFLNELDSCDVRPEAIAALLASRLTKPTRSSALEFYKAHFQKRNVEVGIRLTLNEVADLSRLHSAASRLVKDFADARLQELVATIKDSHASQSQSQPLELSTVERHRIMRTLYILEIFLNVFRQTSMSDVELGQCMNDFLLNFAHWEIEQIACVQDFLFFQVSPSFNEMAAHDVYWGEFQVEPARWIGDPQLQSLYFKGLVSLESIAKAKTYDRQHELLDHGRIPHSRSRNLHRALKDFSDEMFDEQASVSNYENLRDYALKVKRPYFEDPDDGPFSIWKWAHESAFLRRSVYQRRQAKLRKWGYVMWDRARLDTLPIFWDRWQPPVFSPFGRSAPDDPVGEVGRGWWDFGDESKIVWARGKDGPGKTHNTPTSLDEAKRAILALERP</sequence>
<organism evidence="1 2">
    <name type="scientific">Xylaria curta</name>
    <dbReference type="NCBI Taxonomy" id="42375"/>
    <lineage>
        <taxon>Eukaryota</taxon>
        <taxon>Fungi</taxon>
        <taxon>Dikarya</taxon>
        <taxon>Ascomycota</taxon>
        <taxon>Pezizomycotina</taxon>
        <taxon>Sordariomycetes</taxon>
        <taxon>Xylariomycetidae</taxon>
        <taxon>Xylariales</taxon>
        <taxon>Xylariaceae</taxon>
        <taxon>Xylaria</taxon>
    </lineage>
</organism>
<comment type="caution">
    <text evidence="1">The sequence shown here is derived from an EMBL/GenBank/DDBJ whole genome shotgun (WGS) entry which is preliminary data.</text>
</comment>
<proteinExistence type="predicted"/>
<protein>
    <submittedName>
        <fullName evidence="1">Uncharacterized protein</fullName>
    </submittedName>
</protein>